<dbReference type="Proteomes" id="UP001164539">
    <property type="component" value="Chromosome 1"/>
</dbReference>
<sequence>MKNLCVNSHHTPNFSHKTPVCFHILREKKTPTRSTRMDRRLFQAAMTGDIQNLYQLLEENPLIFHTFALASAGNPLYIASAYGHIGFVKEIIRLKPDLTKEVDQDGFSPLHMASANGHVEIVRELIRVDKKLCHLQGPEKKTPFHCAAIKGKVDVVSEMLLACPDCIEDVTNQRETALHLVIKNNQFGAIRVLVDWIRDMKKEDILNLKDEQGNTVLHLATWKKQRQVIELLIGQEAIASGLLEVNAINQSGLTALDVLLIFPSEAGDREIDELLRSAGAKRNRDLTHSNIPSSESPHNQTLLNCPTTQETNRQRPNDLVEYFKFKRGRDSPGEARSALLVIAVLVATATFQSGINPPGGVWQDNYIHDGKNGTDSGHTHYAGRSVMGSMNAIAFSLFMLFNSIGFALSLHMINILTIKFPLQFELQICMISMFFTYNTAVINIAPDIVKPFVIAVTAILPTIIPLLAKWVRHYVKQLKELSVDLIRRVIR</sequence>
<dbReference type="EMBL" id="CM051394">
    <property type="protein sequence ID" value="KAJ4728948.1"/>
    <property type="molecule type" value="Genomic_DNA"/>
</dbReference>
<keyword evidence="2" id="KW-1185">Reference proteome</keyword>
<reference evidence="1 2" key="1">
    <citation type="journal article" date="2023" name="Science">
        <title>Complex scaffold remodeling in plant triterpene biosynthesis.</title>
        <authorList>
            <person name="De La Pena R."/>
            <person name="Hodgson H."/>
            <person name="Liu J.C."/>
            <person name="Stephenson M.J."/>
            <person name="Martin A.C."/>
            <person name="Owen C."/>
            <person name="Harkess A."/>
            <person name="Leebens-Mack J."/>
            <person name="Jimenez L.E."/>
            <person name="Osbourn A."/>
            <person name="Sattely E.S."/>
        </authorList>
    </citation>
    <scope>NUCLEOTIDE SEQUENCE [LARGE SCALE GENOMIC DNA]</scope>
    <source>
        <strain evidence="2">cv. JPN11</strain>
        <tissue evidence="1">Leaf</tissue>
    </source>
</reference>
<protein>
    <submittedName>
        <fullName evidence="1">Ankyrin repeat family protein</fullName>
    </submittedName>
</protein>
<name>A0ACC1Z0W2_MELAZ</name>
<accession>A0ACC1Z0W2</accession>
<comment type="caution">
    <text evidence="1">The sequence shown here is derived from an EMBL/GenBank/DDBJ whole genome shotgun (WGS) entry which is preliminary data.</text>
</comment>
<proteinExistence type="predicted"/>
<evidence type="ECO:0000313" key="1">
    <source>
        <dbReference type="EMBL" id="KAJ4728948.1"/>
    </source>
</evidence>
<evidence type="ECO:0000313" key="2">
    <source>
        <dbReference type="Proteomes" id="UP001164539"/>
    </source>
</evidence>
<organism evidence="1 2">
    <name type="scientific">Melia azedarach</name>
    <name type="common">Chinaberry tree</name>
    <dbReference type="NCBI Taxonomy" id="155640"/>
    <lineage>
        <taxon>Eukaryota</taxon>
        <taxon>Viridiplantae</taxon>
        <taxon>Streptophyta</taxon>
        <taxon>Embryophyta</taxon>
        <taxon>Tracheophyta</taxon>
        <taxon>Spermatophyta</taxon>
        <taxon>Magnoliopsida</taxon>
        <taxon>eudicotyledons</taxon>
        <taxon>Gunneridae</taxon>
        <taxon>Pentapetalae</taxon>
        <taxon>rosids</taxon>
        <taxon>malvids</taxon>
        <taxon>Sapindales</taxon>
        <taxon>Meliaceae</taxon>
        <taxon>Melia</taxon>
    </lineage>
</organism>
<gene>
    <name evidence="1" type="ORF">OWV82_001803</name>
</gene>